<feature type="transmembrane region" description="Helical" evidence="2">
    <location>
        <begin position="14"/>
        <end position="44"/>
    </location>
</feature>
<dbReference type="Proteomes" id="UP001085076">
    <property type="component" value="Miscellaneous, Linkage group lg02"/>
</dbReference>
<gene>
    <name evidence="3" type="ORF">J5N97_010191</name>
</gene>
<evidence type="ECO:0000256" key="2">
    <source>
        <dbReference type="SAM" id="Phobius"/>
    </source>
</evidence>
<reference evidence="3" key="2">
    <citation type="journal article" date="2022" name="Hortic Res">
        <title>The genome of Dioscorea zingiberensis sheds light on the biosynthesis, origin and evolution of the medicinally important diosgenin saponins.</title>
        <authorList>
            <person name="Li Y."/>
            <person name="Tan C."/>
            <person name="Li Z."/>
            <person name="Guo J."/>
            <person name="Li S."/>
            <person name="Chen X."/>
            <person name="Wang C."/>
            <person name="Dai X."/>
            <person name="Yang H."/>
            <person name="Song W."/>
            <person name="Hou L."/>
            <person name="Xu J."/>
            <person name="Tong Z."/>
            <person name="Xu A."/>
            <person name="Yuan X."/>
            <person name="Wang W."/>
            <person name="Yang Q."/>
            <person name="Chen L."/>
            <person name="Sun Z."/>
            <person name="Wang K."/>
            <person name="Pan B."/>
            <person name="Chen J."/>
            <person name="Bao Y."/>
            <person name="Liu F."/>
            <person name="Qi X."/>
            <person name="Gang D.R."/>
            <person name="Wen J."/>
            <person name="Li J."/>
        </authorList>
    </citation>
    <scope>NUCLEOTIDE SEQUENCE</scope>
    <source>
        <strain evidence="3">Dzin_1.0</strain>
    </source>
</reference>
<dbReference type="OrthoDB" id="784738at2759"/>
<keyword evidence="2" id="KW-1133">Transmembrane helix</keyword>
<keyword evidence="2" id="KW-0812">Transmembrane</keyword>
<reference evidence="3" key="1">
    <citation type="submission" date="2021-03" db="EMBL/GenBank/DDBJ databases">
        <authorList>
            <person name="Li Z."/>
            <person name="Yang C."/>
        </authorList>
    </citation>
    <scope>NUCLEOTIDE SEQUENCE</scope>
    <source>
        <strain evidence="3">Dzin_1.0</strain>
        <tissue evidence="3">Leaf</tissue>
    </source>
</reference>
<keyword evidence="2" id="KW-0472">Membrane</keyword>
<proteinExistence type="predicted"/>
<organism evidence="3 4">
    <name type="scientific">Dioscorea zingiberensis</name>
    <dbReference type="NCBI Taxonomy" id="325984"/>
    <lineage>
        <taxon>Eukaryota</taxon>
        <taxon>Viridiplantae</taxon>
        <taxon>Streptophyta</taxon>
        <taxon>Embryophyta</taxon>
        <taxon>Tracheophyta</taxon>
        <taxon>Spermatophyta</taxon>
        <taxon>Magnoliopsida</taxon>
        <taxon>Liliopsida</taxon>
        <taxon>Dioscoreales</taxon>
        <taxon>Dioscoreaceae</taxon>
        <taxon>Dioscorea</taxon>
    </lineage>
</organism>
<evidence type="ECO:0000313" key="4">
    <source>
        <dbReference type="Proteomes" id="UP001085076"/>
    </source>
</evidence>
<keyword evidence="4" id="KW-1185">Reference proteome</keyword>
<dbReference type="AlphaFoldDB" id="A0A9D5CYA0"/>
<feature type="region of interest" description="Disordered" evidence="1">
    <location>
        <begin position="61"/>
        <end position="88"/>
    </location>
</feature>
<sequence length="172" mass="19357">MASSSSLCFMRPSFAAIALSLLLSVCYSFSFTFLSILLFFLLIFSNAKKLWQTSLVEKQKPKASELDGNENQAIQKDGDGDEDEDEGMLERLEIMPRPSPETEESDDENLIEITLPDGHYKAPEEKPETILLQQMSEGLMELLSDIIEEDNLIEIDINMGSIKCSRPLEMKA</sequence>
<protein>
    <submittedName>
        <fullName evidence="3">Uncharacterized protein</fullName>
    </submittedName>
</protein>
<accession>A0A9D5CYA0</accession>
<dbReference type="PANTHER" id="PTHR35708">
    <property type="entry name" value="GB|AAD25831.1"/>
    <property type="match status" value="1"/>
</dbReference>
<dbReference type="EMBL" id="JAGGNH010000002">
    <property type="protein sequence ID" value="KAJ0981936.1"/>
    <property type="molecule type" value="Genomic_DNA"/>
</dbReference>
<dbReference type="PANTHER" id="PTHR35708:SF3">
    <property type="entry name" value="GB|AAD25831.1"/>
    <property type="match status" value="1"/>
</dbReference>
<name>A0A9D5CYA0_9LILI</name>
<evidence type="ECO:0000313" key="3">
    <source>
        <dbReference type="EMBL" id="KAJ0981936.1"/>
    </source>
</evidence>
<comment type="caution">
    <text evidence="3">The sequence shown here is derived from an EMBL/GenBank/DDBJ whole genome shotgun (WGS) entry which is preliminary data.</text>
</comment>
<evidence type="ECO:0000256" key="1">
    <source>
        <dbReference type="SAM" id="MobiDB-lite"/>
    </source>
</evidence>